<comment type="subcellular location">
    <subcellularLocation>
        <location evidence="1">Secreted</location>
    </subcellularLocation>
</comment>
<dbReference type="PANTHER" id="PTHR42970:SF1">
    <property type="entry name" value="PECTATE LYASE C-RELATED"/>
    <property type="match status" value="1"/>
</dbReference>
<protein>
    <recommendedName>
        <fullName evidence="10">WD40-like Beta Propeller Repeat</fullName>
    </recommendedName>
</protein>
<keyword evidence="9" id="KW-1185">Reference proteome</keyword>
<evidence type="ECO:0000256" key="2">
    <source>
        <dbReference type="ARBA" id="ARBA00022525"/>
    </source>
</evidence>
<feature type="compositionally biased region" description="Polar residues" evidence="7">
    <location>
        <begin position="541"/>
        <end position="552"/>
    </location>
</feature>
<evidence type="ECO:0000256" key="7">
    <source>
        <dbReference type="SAM" id="MobiDB-lite"/>
    </source>
</evidence>
<dbReference type="Proteomes" id="UP000196027">
    <property type="component" value="Chromosome"/>
</dbReference>
<reference evidence="8 9" key="1">
    <citation type="submission" date="2017-05" db="EMBL/GenBank/DDBJ databases">
        <title>Genomic insights into alkan degradation activity of Oleiphilus messinensis.</title>
        <authorList>
            <person name="Kozyavkin S.A."/>
            <person name="Slesarev A.I."/>
            <person name="Golyshin P.N."/>
            <person name="Korzhenkov A."/>
            <person name="Golyshina O.N."/>
            <person name="Toshchakov S.V."/>
        </authorList>
    </citation>
    <scope>NUCLEOTIDE SEQUENCE [LARGE SCALE GENOMIC DNA]</scope>
    <source>
        <strain evidence="8 9">ME102</strain>
    </source>
</reference>
<evidence type="ECO:0000256" key="6">
    <source>
        <dbReference type="ARBA" id="ARBA00023180"/>
    </source>
</evidence>
<dbReference type="Pfam" id="PF18884">
    <property type="entry name" value="TSP3_bac"/>
    <property type="match status" value="4"/>
</dbReference>
<feature type="region of interest" description="Disordered" evidence="7">
    <location>
        <begin position="459"/>
        <end position="628"/>
    </location>
</feature>
<evidence type="ECO:0000256" key="3">
    <source>
        <dbReference type="ARBA" id="ARBA00022723"/>
    </source>
</evidence>
<feature type="compositionally biased region" description="Basic and acidic residues" evidence="7">
    <location>
        <begin position="610"/>
        <end position="620"/>
    </location>
</feature>
<keyword evidence="5" id="KW-0106">Calcium</keyword>
<dbReference type="PANTHER" id="PTHR42970">
    <property type="entry name" value="PECTATE LYASE C-RELATED"/>
    <property type="match status" value="1"/>
</dbReference>
<dbReference type="KEGG" id="ome:OLMES_0662"/>
<dbReference type="GO" id="GO:0046872">
    <property type="term" value="F:metal ion binding"/>
    <property type="evidence" value="ECO:0007669"/>
    <property type="project" value="UniProtKB-KW"/>
</dbReference>
<keyword evidence="6" id="KW-0325">Glycoprotein</keyword>
<dbReference type="SUPFAM" id="SSF82171">
    <property type="entry name" value="DPP6 N-terminal domain-like"/>
    <property type="match status" value="1"/>
</dbReference>
<evidence type="ECO:0000256" key="5">
    <source>
        <dbReference type="ARBA" id="ARBA00022837"/>
    </source>
</evidence>
<keyword evidence="4" id="KW-0732">Signal</keyword>
<dbReference type="EMBL" id="CP021425">
    <property type="protein sequence ID" value="ARU54759.1"/>
    <property type="molecule type" value="Genomic_DNA"/>
</dbReference>
<dbReference type="RefSeq" id="WP_087459926.1">
    <property type="nucleotide sequence ID" value="NZ_CP021425.1"/>
</dbReference>
<feature type="compositionally biased region" description="Low complexity" evidence="7">
    <location>
        <begin position="497"/>
        <end position="515"/>
    </location>
</feature>
<dbReference type="AlphaFoldDB" id="A0A1Y0I3H8"/>
<evidence type="ECO:0008006" key="10">
    <source>
        <dbReference type="Google" id="ProtNLM"/>
    </source>
</evidence>
<keyword evidence="2" id="KW-0964">Secreted</keyword>
<sequence length="642" mass="68297">MISNKWCVIAMALSVATQADELLVDRISLATNGVEANGNSFSASLSADGRVAAYATKATNVVSGSGYGSYVARNLETGGITVLGALDRPLGVLPSVSGDGRFIAFRTSEGLVPEDGTDTLDVYIYDQISGTYTQASKVSSAAGRHANAPSISYNGRYLSFSSSSSFMVQGDSNNAADVFVFDRLANDWERVSVSSDGVQGNSYSGENAISGDGRFVAFWSNASNLTAGDDNGLADLFIRDREAGVTEKLASSGATNPQGQYYDVSYPPSVSYSGRYIAFASSAEDLVASDTNGVADIFVFDRVTAQLDRVNIGLSGVQANGNSNSPQISDDGRYVAFISLADNLVMDDVNGTADVFVFDRVSRQMTMLSNPLNSGDVAYHDAHMHVSITFDGSRVLFTSPADNIVLDDGNNAEDVFVSHPGSLAAASFDTDLDTMPDVWEVDFGLNPNNASDAVSDFDSDGIDNAGEYEYGTDPTSADSDDDMLPELWEVNNGYNPTDSSDALLDSDGDGLTTFDEYQAGTNPRNADSDVDGLPDKWELQNGFNPTDSSDAQLDTDGDGLTTLEEFGAGTDPYNADSDGDSLPDKWELDNGLNPNDASDASQDADGDGYTNKEEYEKGTDPQDSGSKPRRSIWEILFGWLFH</sequence>
<dbReference type="InterPro" id="IPR059100">
    <property type="entry name" value="TSP3_bac"/>
</dbReference>
<evidence type="ECO:0000313" key="9">
    <source>
        <dbReference type="Proteomes" id="UP000196027"/>
    </source>
</evidence>
<gene>
    <name evidence="8" type="ORF">OLMES_0662</name>
</gene>
<dbReference type="InterPro" id="IPR052063">
    <property type="entry name" value="Polysaccharide_Lyase_1"/>
</dbReference>
<proteinExistence type="predicted"/>
<keyword evidence="3" id="KW-0479">Metal-binding</keyword>
<organism evidence="8 9">
    <name type="scientific">Oleiphilus messinensis</name>
    <dbReference type="NCBI Taxonomy" id="141451"/>
    <lineage>
        <taxon>Bacteria</taxon>
        <taxon>Pseudomonadati</taxon>
        <taxon>Pseudomonadota</taxon>
        <taxon>Gammaproteobacteria</taxon>
        <taxon>Oceanospirillales</taxon>
        <taxon>Oleiphilaceae</taxon>
        <taxon>Oleiphilus</taxon>
    </lineage>
</organism>
<name>A0A1Y0I3H8_9GAMM</name>
<dbReference type="OrthoDB" id="8612880at2"/>
<accession>A0A1Y0I3H8</accession>
<evidence type="ECO:0000256" key="4">
    <source>
        <dbReference type="ARBA" id="ARBA00022729"/>
    </source>
</evidence>
<evidence type="ECO:0000313" key="8">
    <source>
        <dbReference type="EMBL" id="ARU54759.1"/>
    </source>
</evidence>
<evidence type="ECO:0000256" key="1">
    <source>
        <dbReference type="ARBA" id="ARBA00004613"/>
    </source>
</evidence>